<keyword evidence="1" id="KW-0812">Transmembrane</keyword>
<organism evidence="2 3">
    <name type="scientific">Anabaena sphaerica FACHB-251</name>
    <dbReference type="NCBI Taxonomy" id="2692883"/>
    <lineage>
        <taxon>Bacteria</taxon>
        <taxon>Bacillati</taxon>
        <taxon>Cyanobacteriota</taxon>
        <taxon>Cyanophyceae</taxon>
        <taxon>Nostocales</taxon>
        <taxon>Nostocaceae</taxon>
        <taxon>Anabaena</taxon>
    </lineage>
</organism>
<evidence type="ECO:0000313" key="3">
    <source>
        <dbReference type="Proteomes" id="UP000662185"/>
    </source>
</evidence>
<proteinExistence type="predicted"/>
<dbReference type="AlphaFoldDB" id="A0A927A0Q5"/>
<dbReference type="InterPro" id="IPR031975">
    <property type="entry name" value="Pilin_GH"/>
</dbReference>
<dbReference type="InterPro" id="IPR012902">
    <property type="entry name" value="N_methyl_site"/>
</dbReference>
<feature type="transmembrane region" description="Helical" evidence="1">
    <location>
        <begin position="21"/>
        <end position="46"/>
    </location>
</feature>
<dbReference type="Pfam" id="PF07963">
    <property type="entry name" value="N_methyl"/>
    <property type="match status" value="1"/>
</dbReference>
<reference evidence="3" key="1">
    <citation type="journal article" date="2020" name="ISME J.">
        <title>Comparative genomics reveals insights into cyanobacterial evolution and habitat adaptation.</title>
        <authorList>
            <person name="Chen M.Y."/>
            <person name="Teng W.K."/>
            <person name="Zhao L."/>
            <person name="Hu C.X."/>
            <person name="Zhou Y.K."/>
            <person name="Han B.P."/>
            <person name="Song L.R."/>
            <person name="Shu W.S."/>
        </authorList>
    </citation>
    <scope>NUCLEOTIDE SEQUENCE [LARGE SCALE GENOMIC DNA]</scope>
    <source>
        <strain evidence="3">FACHB-251</strain>
    </source>
</reference>
<sequence>MKVQYSTKLIPHLIKKNHDHGFTIIELLVVMIVIGILSAIALPSFVNCANKSKTSEVKTYVGSMNRGQQAYFLESEDSKFSNSVNQLGIGIREETNYYRYSTKASTNTAFSYGIAKIEYIENNWFDKKPVKSVVGGVFVVPASQQEEITTVSILCINDKPGNIIPPQPILKNGVPTCAMGTMEVK</sequence>
<accession>A0A927A0Q5</accession>
<comment type="caution">
    <text evidence="2">The sequence shown here is derived from an EMBL/GenBank/DDBJ whole genome shotgun (WGS) entry which is preliminary data.</text>
</comment>
<dbReference type="Pfam" id="PF16734">
    <property type="entry name" value="Pilin_GH"/>
    <property type="match status" value="1"/>
</dbReference>
<evidence type="ECO:0000313" key="2">
    <source>
        <dbReference type="EMBL" id="MBD2293496.1"/>
    </source>
</evidence>
<evidence type="ECO:0000256" key="1">
    <source>
        <dbReference type="SAM" id="Phobius"/>
    </source>
</evidence>
<keyword evidence="1" id="KW-0472">Membrane</keyword>
<dbReference type="EMBL" id="JACJQU010000003">
    <property type="protein sequence ID" value="MBD2293496.1"/>
    <property type="molecule type" value="Genomic_DNA"/>
</dbReference>
<dbReference type="NCBIfam" id="TIGR02532">
    <property type="entry name" value="IV_pilin_GFxxxE"/>
    <property type="match status" value="1"/>
</dbReference>
<protein>
    <submittedName>
        <fullName evidence="2">Prepilin-type N-terminal cleavage/methylation domain-containing protein</fullName>
    </submittedName>
</protein>
<dbReference type="Gene3D" id="3.30.700.10">
    <property type="entry name" value="Glycoprotein, Type 4 Pilin"/>
    <property type="match status" value="1"/>
</dbReference>
<keyword evidence="1" id="KW-1133">Transmembrane helix</keyword>
<dbReference type="SUPFAM" id="SSF54523">
    <property type="entry name" value="Pili subunits"/>
    <property type="match status" value="1"/>
</dbReference>
<gene>
    <name evidence="2" type="ORF">H6G06_08335</name>
</gene>
<dbReference type="Proteomes" id="UP000662185">
    <property type="component" value="Unassembled WGS sequence"/>
</dbReference>
<dbReference type="RefSeq" id="WP_190558957.1">
    <property type="nucleotide sequence ID" value="NZ_JACJQU010000003.1"/>
</dbReference>
<dbReference type="InterPro" id="IPR045584">
    <property type="entry name" value="Pilin-like"/>
</dbReference>
<name>A0A927A0Q5_9NOST</name>
<keyword evidence="3" id="KW-1185">Reference proteome</keyword>